<evidence type="ECO:0000256" key="1">
    <source>
        <dbReference type="SAM" id="MobiDB-lite"/>
    </source>
</evidence>
<dbReference type="AlphaFoldDB" id="A0AAD5X226"/>
<feature type="region of interest" description="Disordered" evidence="1">
    <location>
        <begin position="331"/>
        <end position="400"/>
    </location>
</feature>
<dbReference type="EMBL" id="JADGJD010000899">
    <property type="protein sequence ID" value="KAJ3047797.1"/>
    <property type="molecule type" value="Genomic_DNA"/>
</dbReference>
<protein>
    <recommendedName>
        <fullName evidence="4">SET domain-containing protein</fullName>
    </recommendedName>
</protein>
<dbReference type="Proteomes" id="UP001212841">
    <property type="component" value="Unassembled WGS sequence"/>
</dbReference>
<evidence type="ECO:0000313" key="3">
    <source>
        <dbReference type="Proteomes" id="UP001212841"/>
    </source>
</evidence>
<organism evidence="2 3">
    <name type="scientific">Rhizophlyctis rosea</name>
    <dbReference type="NCBI Taxonomy" id="64517"/>
    <lineage>
        <taxon>Eukaryota</taxon>
        <taxon>Fungi</taxon>
        <taxon>Fungi incertae sedis</taxon>
        <taxon>Chytridiomycota</taxon>
        <taxon>Chytridiomycota incertae sedis</taxon>
        <taxon>Chytridiomycetes</taxon>
        <taxon>Rhizophlyctidales</taxon>
        <taxon>Rhizophlyctidaceae</taxon>
        <taxon>Rhizophlyctis</taxon>
    </lineage>
</organism>
<evidence type="ECO:0008006" key="4">
    <source>
        <dbReference type="Google" id="ProtNLM"/>
    </source>
</evidence>
<feature type="region of interest" description="Disordered" evidence="1">
    <location>
        <begin position="468"/>
        <end position="491"/>
    </location>
</feature>
<evidence type="ECO:0000313" key="2">
    <source>
        <dbReference type="EMBL" id="KAJ3047797.1"/>
    </source>
</evidence>
<name>A0AAD5X226_9FUNG</name>
<proteinExistence type="predicted"/>
<feature type="compositionally biased region" description="Basic and acidic residues" evidence="1">
    <location>
        <begin position="331"/>
        <end position="340"/>
    </location>
</feature>
<dbReference type="InterPro" id="IPR044237">
    <property type="entry name" value="ATXR2-like"/>
</dbReference>
<dbReference type="GO" id="GO:0008168">
    <property type="term" value="F:methyltransferase activity"/>
    <property type="evidence" value="ECO:0007669"/>
    <property type="project" value="InterPro"/>
</dbReference>
<feature type="non-terminal residue" evidence="2">
    <location>
        <position position="491"/>
    </location>
</feature>
<sequence>MTTSTDIVSYFAAGNEVLYSGAEGATTKEYYEALCKNKPFEVRYTGPERGKAMFALKDIAKGETILEEYGWVGMQAVVNKVDFSLFACCYIHMSFASQLEHLLGRRLSDTERAEVEEAAGLTKVEAGGRVRREVPCEVTAACGEVYCSEECREKAWQLSHAVMCPAARPEAKAAFDAFYDHAEDTNEIFLMAAKTYARILIDVRERGKSLKAALTPVRMFVKDYWWNVMEVEEGESKEEFEQAIRQVLQDSIELLKAAIPFPEIEPLYNVEFYGLLIGLFERNNLSIEVPHPILGCFERLPPWLQNHVVEAIRKALDAVGTSCACGHDHTHDDPTSDHDHSTHHHHTHTDACTHDHDTDRKSIQSSIHSIPPAPSSHLLPNVVPHARGGASSDAGSDVRSTLSATRTFHSSVTGHQTMGGDDPLTLLDALHCEGTALHPLQATINHDCFPNARVVAKDVPTPHLLPDTASGVTGGGGGKGKSVVRDLLPGE</sequence>
<gene>
    <name evidence="2" type="ORF">HK097_011165</name>
</gene>
<keyword evidence="3" id="KW-1185">Reference proteome</keyword>
<comment type="caution">
    <text evidence="2">The sequence shown here is derived from an EMBL/GenBank/DDBJ whole genome shotgun (WGS) entry which is preliminary data.</text>
</comment>
<feature type="compositionally biased region" description="Basic and acidic residues" evidence="1">
    <location>
        <begin position="348"/>
        <end position="362"/>
    </location>
</feature>
<accession>A0AAD5X226</accession>
<dbReference type="PANTHER" id="PTHR47436">
    <property type="entry name" value="HISTONE-LYSINE N-METHYLTRANSFERASE ATXR2"/>
    <property type="match status" value="1"/>
</dbReference>
<dbReference type="PANTHER" id="PTHR47436:SF1">
    <property type="entry name" value="SET DOMAIN-CONTAINING PROTEIN"/>
    <property type="match status" value="1"/>
</dbReference>
<reference evidence="2" key="1">
    <citation type="submission" date="2020-05" db="EMBL/GenBank/DDBJ databases">
        <title>Phylogenomic resolution of chytrid fungi.</title>
        <authorList>
            <person name="Stajich J.E."/>
            <person name="Amses K."/>
            <person name="Simmons R."/>
            <person name="Seto K."/>
            <person name="Myers J."/>
            <person name="Bonds A."/>
            <person name="Quandt C.A."/>
            <person name="Barry K."/>
            <person name="Liu P."/>
            <person name="Grigoriev I."/>
            <person name="Longcore J.E."/>
            <person name="James T.Y."/>
        </authorList>
    </citation>
    <scope>NUCLEOTIDE SEQUENCE</scope>
    <source>
        <strain evidence="2">JEL0318</strain>
    </source>
</reference>
<dbReference type="InterPro" id="IPR046341">
    <property type="entry name" value="SET_dom_sf"/>
</dbReference>
<dbReference type="SUPFAM" id="SSF82199">
    <property type="entry name" value="SET domain"/>
    <property type="match status" value="1"/>
</dbReference>